<feature type="transmembrane region" description="Helical" evidence="7">
    <location>
        <begin position="27"/>
        <end position="47"/>
    </location>
</feature>
<dbReference type="InterPro" id="IPR035973">
    <property type="entry name" value="Cyt_c_oxidase_su3-like_sf"/>
</dbReference>
<dbReference type="Pfam" id="PF00510">
    <property type="entry name" value="COX3"/>
    <property type="match status" value="1"/>
</dbReference>
<evidence type="ECO:0000313" key="9">
    <source>
        <dbReference type="EMBL" id="MFC5550370.1"/>
    </source>
</evidence>
<gene>
    <name evidence="9" type="ORF">ACFPO9_17785</name>
</gene>
<dbReference type="InterPro" id="IPR013833">
    <property type="entry name" value="Cyt_c_oxidase_su3_a-hlx"/>
</dbReference>
<evidence type="ECO:0000256" key="7">
    <source>
        <dbReference type="SAM" id="Phobius"/>
    </source>
</evidence>
<name>A0ABW0S335_9BURK</name>
<dbReference type="CDD" id="cd02862">
    <property type="entry name" value="NorE_like"/>
    <property type="match status" value="1"/>
</dbReference>
<evidence type="ECO:0000256" key="6">
    <source>
        <dbReference type="RuleBase" id="RU003376"/>
    </source>
</evidence>
<dbReference type="InterPro" id="IPR024791">
    <property type="entry name" value="Cyt_c/ubiquinol_Oxase_su3"/>
</dbReference>
<feature type="transmembrane region" description="Helical" evidence="7">
    <location>
        <begin position="99"/>
        <end position="119"/>
    </location>
</feature>
<comment type="similarity">
    <text evidence="2 6">Belongs to the cytochrome c oxidase subunit 3 family.</text>
</comment>
<evidence type="ECO:0000256" key="5">
    <source>
        <dbReference type="ARBA" id="ARBA00023136"/>
    </source>
</evidence>
<keyword evidence="4 7" id="KW-1133">Transmembrane helix</keyword>
<keyword evidence="5 7" id="KW-0472">Membrane</keyword>
<dbReference type="PROSITE" id="PS50253">
    <property type="entry name" value="COX3"/>
    <property type="match status" value="1"/>
</dbReference>
<dbReference type="PANTHER" id="PTHR11403:SF6">
    <property type="entry name" value="NITRIC OXIDE REDUCTASE SUBUNIT E"/>
    <property type="match status" value="1"/>
</dbReference>
<dbReference type="InterPro" id="IPR000298">
    <property type="entry name" value="Cyt_c_oxidase-like_su3"/>
</dbReference>
<evidence type="ECO:0000256" key="4">
    <source>
        <dbReference type="ARBA" id="ARBA00022989"/>
    </source>
</evidence>
<evidence type="ECO:0000256" key="1">
    <source>
        <dbReference type="ARBA" id="ARBA00004141"/>
    </source>
</evidence>
<dbReference type="Gene3D" id="1.20.120.80">
    <property type="entry name" value="Cytochrome c oxidase, subunit III, four-helix bundle"/>
    <property type="match status" value="1"/>
</dbReference>
<accession>A0ABW0S335</accession>
<protein>
    <submittedName>
        <fullName evidence="9">Cytochrome c oxidase subunit 3 family protein</fullName>
    </submittedName>
</protein>
<dbReference type="EMBL" id="JBHSMZ010000015">
    <property type="protein sequence ID" value="MFC5550370.1"/>
    <property type="molecule type" value="Genomic_DNA"/>
</dbReference>
<keyword evidence="10" id="KW-1185">Reference proteome</keyword>
<comment type="caution">
    <text evidence="9">The sequence shown here is derived from an EMBL/GenBank/DDBJ whole genome shotgun (WGS) entry which is preliminary data.</text>
</comment>
<proteinExistence type="inferred from homology"/>
<evidence type="ECO:0000313" key="10">
    <source>
        <dbReference type="Proteomes" id="UP001596086"/>
    </source>
</evidence>
<dbReference type="SUPFAM" id="SSF81452">
    <property type="entry name" value="Cytochrome c oxidase subunit III-like"/>
    <property type="match status" value="1"/>
</dbReference>
<evidence type="ECO:0000259" key="8">
    <source>
        <dbReference type="PROSITE" id="PS50253"/>
    </source>
</evidence>
<dbReference type="Proteomes" id="UP001596086">
    <property type="component" value="Unassembled WGS sequence"/>
</dbReference>
<dbReference type="PANTHER" id="PTHR11403">
    <property type="entry name" value="CYTOCHROME C OXIDASE SUBUNIT III"/>
    <property type="match status" value="1"/>
</dbReference>
<organism evidence="9 10">
    <name type="scientific">Massilia aerilata</name>
    <dbReference type="NCBI Taxonomy" id="453817"/>
    <lineage>
        <taxon>Bacteria</taxon>
        <taxon>Pseudomonadati</taxon>
        <taxon>Pseudomonadota</taxon>
        <taxon>Betaproteobacteria</taxon>
        <taxon>Burkholderiales</taxon>
        <taxon>Oxalobacteraceae</taxon>
        <taxon>Telluria group</taxon>
        <taxon>Massilia</taxon>
    </lineage>
</organism>
<feature type="transmembrane region" description="Helical" evidence="7">
    <location>
        <begin position="153"/>
        <end position="181"/>
    </location>
</feature>
<dbReference type="RefSeq" id="WP_379772859.1">
    <property type="nucleotide sequence ID" value="NZ_JBHSMZ010000015.1"/>
</dbReference>
<feature type="transmembrane region" description="Helical" evidence="7">
    <location>
        <begin position="67"/>
        <end position="87"/>
    </location>
</feature>
<feature type="domain" description="Heme-copper oxidase subunit III family profile" evidence="8">
    <location>
        <begin position="27"/>
        <end position="220"/>
    </location>
</feature>
<feature type="transmembrane region" description="Helical" evidence="7">
    <location>
        <begin position="193"/>
        <end position="215"/>
    </location>
</feature>
<evidence type="ECO:0000256" key="2">
    <source>
        <dbReference type="ARBA" id="ARBA00010581"/>
    </source>
</evidence>
<evidence type="ECO:0000256" key="3">
    <source>
        <dbReference type="ARBA" id="ARBA00022692"/>
    </source>
</evidence>
<keyword evidence="3 6" id="KW-0812">Transmembrane</keyword>
<reference evidence="10" key="1">
    <citation type="journal article" date="2019" name="Int. J. Syst. Evol. Microbiol.">
        <title>The Global Catalogue of Microorganisms (GCM) 10K type strain sequencing project: providing services to taxonomists for standard genome sequencing and annotation.</title>
        <authorList>
            <consortium name="The Broad Institute Genomics Platform"/>
            <consortium name="The Broad Institute Genome Sequencing Center for Infectious Disease"/>
            <person name="Wu L."/>
            <person name="Ma J."/>
        </authorList>
    </citation>
    <scope>NUCLEOTIDE SEQUENCE [LARGE SCALE GENOMIC DNA]</scope>
    <source>
        <strain evidence="10">CGMCC 4.5798</strain>
    </source>
</reference>
<sequence>MSAMDTVKQPHAEQFTSRAQQDFASTFGMWVFIASELLFFGPLLFGYLYLRTHYPEASAAASRHTDFLLGTVNTAVLLTSSFLMALAGHAAKGGRRSQAMKLLLAVAALGTAFLVIKGFEYRSEYQAQLFPGVDFHPQHGGHPQEQAGMELFFILYFALTGLHALHLTIGIVVCIVLAFLLRRPAPAAPSGEAVEIAGLYWHFVDLVWIFLYPLLYLVGRAGG</sequence>
<comment type="subcellular location">
    <subcellularLocation>
        <location evidence="6">Cell membrane</location>
        <topology evidence="6">Multi-pass membrane protein</topology>
    </subcellularLocation>
    <subcellularLocation>
        <location evidence="1">Membrane</location>
        <topology evidence="1">Multi-pass membrane protein</topology>
    </subcellularLocation>
</comment>